<dbReference type="SUPFAM" id="SSF48425">
    <property type="entry name" value="Sec7 domain"/>
    <property type="match status" value="1"/>
</dbReference>
<dbReference type="Gene3D" id="1.10.1000.11">
    <property type="entry name" value="Arf Nucleotide-binding Site Opener,domain 2"/>
    <property type="match status" value="1"/>
</dbReference>
<dbReference type="InterPro" id="IPR000904">
    <property type="entry name" value="Sec7_dom"/>
</dbReference>
<gene>
    <name evidence="2" type="ORF">XENOCAPTIV_018061</name>
</gene>
<keyword evidence="3" id="KW-1185">Reference proteome</keyword>
<dbReference type="InterPro" id="IPR023394">
    <property type="entry name" value="Sec7_C_sf"/>
</dbReference>
<feature type="domain" description="SEC7" evidence="1">
    <location>
        <begin position="1"/>
        <end position="42"/>
    </location>
</feature>
<dbReference type="Pfam" id="PF01369">
    <property type="entry name" value="Sec7"/>
    <property type="match status" value="1"/>
</dbReference>
<dbReference type="PANTHER" id="PTHR10663">
    <property type="entry name" value="GUANYL-NUCLEOTIDE EXCHANGE FACTOR"/>
    <property type="match status" value="1"/>
</dbReference>
<evidence type="ECO:0000259" key="1">
    <source>
        <dbReference type="Pfam" id="PF01369"/>
    </source>
</evidence>
<comment type="caution">
    <text evidence="2">The sequence shown here is derived from an EMBL/GenBank/DDBJ whole genome shotgun (WGS) entry which is preliminary data.</text>
</comment>
<reference evidence="2 3" key="1">
    <citation type="submission" date="2021-06" db="EMBL/GenBank/DDBJ databases">
        <authorList>
            <person name="Palmer J.M."/>
        </authorList>
    </citation>
    <scope>NUCLEOTIDE SEQUENCE [LARGE SCALE GENOMIC DNA]</scope>
    <source>
        <strain evidence="2 3">XC_2019</strain>
        <tissue evidence="2">Muscle</tissue>
    </source>
</reference>
<sequence length="182" mass="20651">MLLNTDLHGNNVGKRMSCSQFISNLEGLNDGKDFPKDLLKNIIKPRSSGTPSVHLELAVIIFFLYFTFSHLLDQDHHPPLHLLVWFCNLLNLDPSIGLLGSTMIGVNSIHSSGRNRSRSLCSVRTGRDLRESDFRYPRAPRSRSLKPLAFPDLLGKSQDRQQHPQSRKKKVEAGDHLHEVFM</sequence>
<accession>A0ABV0R9B0</accession>
<dbReference type="PANTHER" id="PTHR10663:SF334">
    <property type="entry name" value="PH AND SEC7 DOMAIN-CONTAINING PROTEIN 1"/>
    <property type="match status" value="1"/>
</dbReference>
<organism evidence="2 3">
    <name type="scientific">Xenoophorus captivus</name>
    <dbReference type="NCBI Taxonomy" id="1517983"/>
    <lineage>
        <taxon>Eukaryota</taxon>
        <taxon>Metazoa</taxon>
        <taxon>Chordata</taxon>
        <taxon>Craniata</taxon>
        <taxon>Vertebrata</taxon>
        <taxon>Euteleostomi</taxon>
        <taxon>Actinopterygii</taxon>
        <taxon>Neopterygii</taxon>
        <taxon>Teleostei</taxon>
        <taxon>Neoteleostei</taxon>
        <taxon>Acanthomorphata</taxon>
        <taxon>Ovalentaria</taxon>
        <taxon>Atherinomorphae</taxon>
        <taxon>Cyprinodontiformes</taxon>
        <taxon>Goodeidae</taxon>
        <taxon>Xenoophorus</taxon>
    </lineage>
</organism>
<name>A0ABV0R9B0_9TELE</name>
<protein>
    <recommendedName>
        <fullName evidence="1">SEC7 domain-containing protein</fullName>
    </recommendedName>
</protein>
<evidence type="ECO:0000313" key="3">
    <source>
        <dbReference type="Proteomes" id="UP001434883"/>
    </source>
</evidence>
<dbReference type="EMBL" id="JAHRIN010037390">
    <property type="protein sequence ID" value="MEQ2204753.1"/>
    <property type="molecule type" value="Genomic_DNA"/>
</dbReference>
<dbReference type="Proteomes" id="UP001434883">
    <property type="component" value="Unassembled WGS sequence"/>
</dbReference>
<proteinExistence type="predicted"/>
<evidence type="ECO:0000313" key="2">
    <source>
        <dbReference type="EMBL" id="MEQ2204753.1"/>
    </source>
</evidence>
<dbReference type="InterPro" id="IPR035999">
    <property type="entry name" value="Sec7_dom_sf"/>
</dbReference>